<dbReference type="OrthoDB" id="223410at2"/>
<dbReference type="Proteomes" id="UP000250222">
    <property type="component" value="Unassembled WGS sequence"/>
</dbReference>
<evidence type="ECO:0000313" key="2">
    <source>
        <dbReference type="Proteomes" id="UP000250222"/>
    </source>
</evidence>
<proteinExistence type="predicted"/>
<protein>
    <submittedName>
        <fullName evidence="1">Uncharacterized protein</fullName>
    </submittedName>
</protein>
<name>A0A2Y9ADH8_9MICO</name>
<keyword evidence="2" id="KW-1185">Reference proteome</keyword>
<accession>A0A2Y9ADH8</accession>
<gene>
    <name evidence="1" type="ORF">SAMN05216184_10485</name>
</gene>
<organism evidence="1 2">
    <name type="scientific">Georgenia satyanarayanai</name>
    <dbReference type="NCBI Taxonomy" id="860221"/>
    <lineage>
        <taxon>Bacteria</taxon>
        <taxon>Bacillati</taxon>
        <taxon>Actinomycetota</taxon>
        <taxon>Actinomycetes</taxon>
        <taxon>Micrococcales</taxon>
        <taxon>Bogoriellaceae</taxon>
        <taxon>Georgenia</taxon>
    </lineage>
</organism>
<dbReference type="EMBL" id="UETB01000004">
    <property type="protein sequence ID" value="SSA40347.1"/>
    <property type="molecule type" value="Genomic_DNA"/>
</dbReference>
<evidence type="ECO:0000313" key="1">
    <source>
        <dbReference type="EMBL" id="SSA40347.1"/>
    </source>
</evidence>
<dbReference type="RefSeq" id="WP_110852016.1">
    <property type="nucleotide sequence ID" value="NZ_QKLZ01000004.1"/>
</dbReference>
<sequence>MSPTALPPDVTYGYVADRILRGVMDTDRDSDDLPDGIPAQGTVTFTPAVKVMAAGEGKTTVLREDHVFHIHQGDDEPPGTELPAGMTKSQLKGLLVSDQTGKVSPHALITGVWTVTYRLTGGVQAIGQIQNLHVTEEFTRENPMWVREHAAMSPTPVERWVVNEYAIRQVEAILTEKGSPGGIAPLNDDGKVVDADGNVVGDVGPAQVATAVETFIEQNPDAVKATWDGLTGKPPVVAAGTTQAAARSAIAAAAAAAAVPTGGLQGQVLRKKTVLNHDLEWTDPPAGGGGPVDYDDVPTGSTFSVAWNGTAWPAQRPSSRTDINFIFRGGAQPPVPPTCLPGKDYWAPGALQ</sequence>
<dbReference type="AlphaFoldDB" id="A0A2Y9ADH8"/>
<reference evidence="1 2" key="1">
    <citation type="submission" date="2016-10" db="EMBL/GenBank/DDBJ databases">
        <authorList>
            <person name="Cai Z."/>
        </authorList>
    </citation>
    <scope>NUCLEOTIDE SEQUENCE [LARGE SCALE GENOMIC DNA]</scope>
    <source>
        <strain evidence="1 2">CGMCC 1.10826</strain>
    </source>
</reference>